<accession>A0ABX0I4H3</accession>
<keyword evidence="3 5" id="KW-1133">Transmembrane helix</keyword>
<name>A0ABX0I4H3_9FLAO</name>
<dbReference type="RefSeq" id="WP_166076011.1">
    <property type="nucleotide sequence ID" value="NZ_JAAJBT010000001.1"/>
</dbReference>
<feature type="transmembrane region" description="Helical" evidence="5">
    <location>
        <begin position="166"/>
        <end position="188"/>
    </location>
</feature>
<dbReference type="Pfam" id="PF13520">
    <property type="entry name" value="AA_permease_2"/>
    <property type="match status" value="1"/>
</dbReference>
<dbReference type="InterPro" id="IPR050598">
    <property type="entry name" value="AminoAcid_Transporter"/>
</dbReference>
<protein>
    <submittedName>
        <fullName evidence="6">Amino acid permease</fullName>
    </submittedName>
</protein>
<evidence type="ECO:0000256" key="1">
    <source>
        <dbReference type="ARBA" id="ARBA00004141"/>
    </source>
</evidence>
<feature type="transmembrane region" description="Helical" evidence="5">
    <location>
        <begin position="396"/>
        <end position="416"/>
    </location>
</feature>
<evidence type="ECO:0000256" key="5">
    <source>
        <dbReference type="SAM" id="Phobius"/>
    </source>
</evidence>
<proteinExistence type="predicted"/>
<evidence type="ECO:0000256" key="3">
    <source>
        <dbReference type="ARBA" id="ARBA00022989"/>
    </source>
</evidence>
<dbReference type="PANTHER" id="PTHR11785">
    <property type="entry name" value="AMINO ACID TRANSPORTER"/>
    <property type="match status" value="1"/>
</dbReference>
<feature type="transmembrane region" description="Helical" evidence="5">
    <location>
        <begin position="43"/>
        <end position="64"/>
    </location>
</feature>
<reference evidence="6 7" key="1">
    <citation type="submission" date="2020-02" db="EMBL/GenBank/DDBJ databases">
        <authorList>
            <person name="Chen W.-M."/>
        </authorList>
    </citation>
    <scope>NUCLEOTIDE SEQUENCE [LARGE SCALE GENOMIC DNA]</scope>
    <source>
        <strain evidence="6 7">KDG-16</strain>
    </source>
</reference>
<dbReference type="InterPro" id="IPR002293">
    <property type="entry name" value="AA/rel_permease1"/>
</dbReference>
<feature type="transmembrane region" description="Helical" evidence="5">
    <location>
        <begin position="217"/>
        <end position="236"/>
    </location>
</feature>
<feature type="transmembrane region" description="Helical" evidence="5">
    <location>
        <begin position="262"/>
        <end position="283"/>
    </location>
</feature>
<dbReference type="PIRSF" id="PIRSF006060">
    <property type="entry name" value="AA_transporter"/>
    <property type="match status" value="1"/>
</dbReference>
<gene>
    <name evidence="6" type="ORF">G4D72_02525</name>
</gene>
<dbReference type="Proteomes" id="UP000800984">
    <property type="component" value="Unassembled WGS sequence"/>
</dbReference>
<feature type="transmembrane region" description="Helical" evidence="5">
    <location>
        <begin position="136"/>
        <end position="154"/>
    </location>
</feature>
<evidence type="ECO:0000256" key="2">
    <source>
        <dbReference type="ARBA" id="ARBA00022692"/>
    </source>
</evidence>
<feature type="transmembrane region" description="Helical" evidence="5">
    <location>
        <begin position="12"/>
        <end position="37"/>
    </location>
</feature>
<sequence>MENKTEFKKELGLLNATSLVAGSMIGSGIFIVTSIMARDIGGAGWILLAWVLTGLLTLAAALSYGELAGMMPKAGGQYVYIQRAYGKMLSFLYGWTVFTVVQTGVIAAVAVAFTKYTAIFFPVLSENLLEIGSYKIQYQQLLAIFSIVILTIINNQGVKSGKNLQFVFTAAKLIALFALIIFGLYVGLQSDTLANNFTDMWTASKTTVVDGVTKTEILTGFAIIGMLGFTMINSLFSSDAWNNITFIAGEIKEPQKNIPKSLFLGTLIVTVIYLLANLAYFSLLPLEGNPLSEDFIGQGIKYANEDRLGASAASVIFGNAGVFIMAALIMVSTFGCNSGLILAGGRLFYAMSKDGLFFKSAGKLNKNQVPETALWMQCIWASVLCLSGKYGDLLTYATFANLLFYILTIYGIFILRKKEPDTPRPYKAFGYPFVPSLYIVLITIISVILLIYDTKNTGLGLFIVLLGIPVYYLTQKKSV</sequence>
<keyword evidence="4 5" id="KW-0472">Membrane</keyword>
<feature type="transmembrane region" description="Helical" evidence="5">
    <location>
        <begin position="458"/>
        <end position="474"/>
    </location>
</feature>
<organism evidence="6 7">
    <name type="scientific">Flavobacterium difficile</name>
    <dbReference type="NCBI Taxonomy" id="2709659"/>
    <lineage>
        <taxon>Bacteria</taxon>
        <taxon>Pseudomonadati</taxon>
        <taxon>Bacteroidota</taxon>
        <taxon>Flavobacteriia</taxon>
        <taxon>Flavobacteriales</taxon>
        <taxon>Flavobacteriaceae</taxon>
        <taxon>Flavobacterium</taxon>
    </lineage>
</organism>
<dbReference type="EMBL" id="JAAJBT010000001">
    <property type="protein sequence ID" value="NHM00980.1"/>
    <property type="molecule type" value="Genomic_DNA"/>
</dbReference>
<feature type="transmembrane region" description="Helical" evidence="5">
    <location>
        <begin position="428"/>
        <end position="452"/>
    </location>
</feature>
<dbReference type="PANTHER" id="PTHR11785:SF512">
    <property type="entry name" value="SOBREMESA, ISOFORM B"/>
    <property type="match status" value="1"/>
</dbReference>
<comment type="subcellular location">
    <subcellularLocation>
        <location evidence="1">Membrane</location>
        <topology evidence="1">Multi-pass membrane protein</topology>
    </subcellularLocation>
</comment>
<keyword evidence="2 5" id="KW-0812">Transmembrane</keyword>
<feature type="transmembrane region" description="Helical" evidence="5">
    <location>
        <begin position="322"/>
        <end position="351"/>
    </location>
</feature>
<keyword evidence="7" id="KW-1185">Reference proteome</keyword>
<evidence type="ECO:0000256" key="4">
    <source>
        <dbReference type="ARBA" id="ARBA00023136"/>
    </source>
</evidence>
<comment type="caution">
    <text evidence="6">The sequence shown here is derived from an EMBL/GenBank/DDBJ whole genome shotgun (WGS) entry which is preliminary data.</text>
</comment>
<evidence type="ECO:0000313" key="7">
    <source>
        <dbReference type="Proteomes" id="UP000800984"/>
    </source>
</evidence>
<evidence type="ECO:0000313" key="6">
    <source>
        <dbReference type="EMBL" id="NHM00980.1"/>
    </source>
</evidence>
<feature type="transmembrane region" description="Helical" evidence="5">
    <location>
        <begin position="92"/>
        <end position="116"/>
    </location>
</feature>
<dbReference type="Gene3D" id="1.20.1740.10">
    <property type="entry name" value="Amino acid/polyamine transporter I"/>
    <property type="match status" value="1"/>
</dbReference>